<evidence type="ECO:0000256" key="1">
    <source>
        <dbReference type="ARBA" id="ARBA00023027"/>
    </source>
</evidence>
<dbReference type="PROSITE" id="PS50104">
    <property type="entry name" value="TIR"/>
    <property type="match status" value="1"/>
</dbReference>
<evidence type="ECO:0000313" key="6">
    <source>
        <dbReference type="Proteomes" id="UP001642260"/>
    </source>
</evidence>
<gene>
    <name evidence="5" type="ORF">ERUC_LOCUS12897</name>
</gene>
<keyword evidence="3" id="KW-0812">Transmembrane</keyword>
<dbReference type="Proteomes" id="UP001642260">
    <property type="component" value="Unassembled WGS sequence"/>
</dbReference>
<name>A0ABC8JM12_ERUVS</name>
<feature type="domain" description="TIR" evidence="4">
    <location>
        <begin position="10"/>
        <end position="137"/>
    </location>
</feature>
<organism evidence="5 6">
    <name type="scientific">Eruca vesicaria subsp. sativa</name>
    <name type="common">Garden rocket</name>
    <name type="synonym">Eruca sativa</name>
    <dbReference type="NCBI Taxonomy" id="29727"/>
    <lineage>
        <taxon>Eukaryota</taxon>
        <taxon>Viridiplantae</taxon>
        <taxon>Streptophyta</taxon>
        <taxon>Embryophyta</taxon>
        <taxon>Tracheophyta</taxon>
        <taxon>Spermatophyta</taxon>
        <taxon>Magnoliopsida</taxon>
        <taxon>eudicotyledons</taxon>
        <taxon>Gunneridae</taxon>
        <taxon>Pentapetalae</taxon>
        <taxon>rosids</taxon>
        <taxon>malvids</taxon>
        <taxon>Brassicales</taxon>
        <taxon>Brassicaceae</taxon>
        <taxon>Brassiceae</taxon>
        <taxon>Eruca</taxon>
    </lineage>
</organism>
<feature type="transmembrane region" description="Helical" evidence="3">
    <location>
        <begin position="222"/>
        <end position="242"/>
    </location>
</feature>
<comment type="caution">
    <text evidence="5">The sequence shown here is derived from an EMBL/GenBank/DDBJ whole genome shotgun (WGS) entry which is preliminary data.</text>
</comment>
<proteinExistence type="predicted"/>
<sequence>MTVKAKRRVRPPQVFINFRGDELRDNFVNQLVRALREGDINVFIDLHELKGRKLKTLFTRIENSKIALAVFSKRYCESKWCLNELAKMNDEMQEGKLVVIPIFYNVTSHDVKRAGNLDREADFEGEEEEFTVLFKKMKEKHANNPNLVNRWELALKSVTERVGFSTNVYGKILVKSIVLEVRRHLGMPLEKPMSDVDVASALWASSVFSYIIAPLIFPDVKFFKTGKWVLGFPFLVLVWHIWDRENKKKALAYISQMSHITIWDDKEIHKKSSGLIGSWRRPYHSESAAIRKQSSSRSVIRKSPLAKIKDP</sequence>
<evidence type="ECO:0000313" key="5">
    <source>
        <dbReference type="EMBL" id="CAH8333552.1"/>
    </source>
</evidence>
<dbReference type="AlphaFoldDB" id="A0ABC8JM12"/>
<dbReference type="Pfam" id="PF01582">
    <property type="entry name" value="TIR"/>
    <property type="match status" value="1"/>
</dbReference>
<reference evidence="5 6" key="1">
    <citation type="submission" date="2022-03" db="EMBL/GenBank/DDBJ databases">
        <authorList>
            <person name="Macdonald S."/>
            <person name="Ahmed S."/>
            <person name="Newling K."/>
        </authorList>
    </citation>
    <scope>NUCLEOTIDE SEQUENCE [LARGE SCALE GENOMIC DNA]</scope>
</reference>
<evidence type="ECO:0000256" key="3">
    <source>
        <dbReference type="SAM" id="Phobius"/>
    </source>
</evidence>
<dbReference type="PANTHER" id="PTHR32009">
    <property type="entry name" value="TMV RESISTANCE PROTEIN N-LIKE"/>
    <property type="match status" value="1"/>
</dbReference>
<dbReference type="EMBL" id="CAKOAT010121821">
    <property type="protein sequence ID" value="CAH8333552.1"/>
    <property type="molecule type" value="Genomic_DNA"/>
</dbReference>
<dbReference type="SUPFAM" id="SSF52200">
    <property type="entry name" value="Toll/Interleukin receptor TIR domain"/>
    <property type="match status" value="1"/>
</dbReference>
<keyword evidence="1" id="KW-0520">NAD</keyword>
<dbReference type="InterPro" id="IPR000157">
    <property type="entry name" value="TIR_dom"/>
</dbReference>
<accession>A0ABC8JM12</accession>
<dbReference type="InterPro" id="IPR035897">
    <property type="entry name" value="Toll_tir_struct_dom_sf"/>
</dbReference>
<dbReference type="Gene3D" id="3.40.50.10140">
    <property type="entry name" value="Toll/interleukin-1 receptor homology (TIR) domain"/>
    <property type="match status" value="1"/>
</dbReference>
<evidence type="ECO:0000259" key="4">
    <source>
        <dbReference type="PROSITE" id="PS50104"/>
    </source>
</evidence>
<feature type="transmembrane region" description="Helical" evidence="3">
    <location>
        <begin position="196"/>
        <end position="216"/>
    </location>
</feature>
<feature type="region of interest" description="Disordered" evidence="2">
    <location>
        <begin position="287"/>
        <end position="311"/>
    </location>
</feature>
<dbReference type="PANTHER" id="PTHR32009:SF57">
    <property type="entry name" value="TIR DOMAIN-CONTAINING PROTEIN"/>
    <property type="match status" value="1"/>
</dbReference>
<dbReference type="FunFam" id="3.40.50.10140:FF:000007">
    <property type="entry name" value="Disease resistance protein (TIR-NBS-LRR class)"/>
    <property type="match status" value="1"/>
</dbReference>
<dbReference type="SMART" id="SM00255">
    <property type="entry name" value="TIR"/>
    <property type="match status" value="1"/>
</dbReference>
<keyword evidence="3" id="KW-0472">Membrane</keyword>
<protein>
    <recommendedName>
        <fullName evidence="4">TIR domain-containing protein</fullName>
    </recommendedName>
</protein>
<evidence type="ECO:0000256" key="2">
    <source>
        <dbReference type="SAM" id="MobiDB-lite"/>
    </source>
</evidence>
<keyword evidence="3" id="KW-1133">Transmembrane helix</keyword>
<keyword evidence="6" id="KW-1185">Reference proteome</keyword>